<evidence type="ECO:0000313" key="3">
    <source>
        <dbReference type="Proteomes" id="UP001358193"/>
    </source>
</evidence>
<reference evidence="2 3" key="1">
    <citation type="submission" date="2023-11" db="EMBL/GenBank/DDBJ databases">
        <authorList>
            <person name="Cook R."/>
            <person name="Crisci M."/>
            <person name="Pye H."/>
            <person name="Adriaenssens E."/>
            <person name="Santini J."/>
        </authorList>
    </citation>
    <scope>NUCLEOTIDE SEQUENCE [LARGE SCALE GENOMIC DNA]</scope>
    <source>
        <strain evidence="2">Lak_Megaphage_Sonny</strain>
    </source>
</reference>
<protein>
    <submittedName>
        <fullName evidence="2">Uncharacterized protein</fullName>
    </submittedName>
</protein>
<evidence type="ECO:0000256" key="1">
    <source>
        <dbReference type="SAM" id="Coils"/>
    </source>
</evidence>
<feature type="coiled-coil region" evidence="1">
    <location>
        <begin position="32"/>
        <end position="59"/>
    </location>
</feature>
<evidence type="ECO:0000313" key="2">
    <source>
        <dbReference type="EMBL" id="WQJ53936.1"/>
    </source>
</evidence>
<dbReference type="Proteomes" id="UP001358193">
    <property type="component" value="Segment"/>
</dbReference>
<name>A0ABZ0Z5G8_9CAUD</name>
<organism evidence="2 3">
    <name type="scientific">phage Lak_Megaphage_Sonny</name>
    <dbReference type="NCBI Taxonomy" id="3109229"/>
    <lineage>
        <taxon>Viruses</taxon>
        <taxon>Duplodnaviria</taxon>
        <taxon>Heunggongvirae</taxon>
        <taxon>Uroviricota</taxon>
        <taxon>Caudoviricetes</taxon>
        <taxon>Caudoviricetes code 15 clade</taxon>
    </lineage>
</organism>
<proteinExistence type="predicted"/>
<sequence length="238" mass="26880">MANIANYTDQAQQHVDNLTKWKNYINYNSSVIQSFTDTIDTLQTHIDDLETRIEALELKINNPSTGDYLRVNTTLLHLSPIKSFVTNNNEQRTPVFIDDKIVKSFTNNKEVYVYTNQTVSGLYIDEVPFVSYNDCEKYKNTSAFYKFTGSDKGVKHHIVSINTKALKDIKLYFSTDSHLDIANASNGDTCFVLPIGIQSAVTKQLPIKVSSDLIPTEKIVTKAVDTTVKVTKKVNKIK</sequence>
<keyword evidence="3" id="KW-1185">Reference proteome</keyword>
<accession>A0ABZ0Z5G8</accession>
<dbReference type="EMBL" id="OR769223">
    <property type="protein sequence ID" value="WQJ53936.1"/>
    <property type="molecule type" value="Genomic_DNA"/>
</dbReference>
<keyword evidence="1" id="KW-0175">Coiled coil</keyword>